<dbReference type="KEGG" id="dmm:dnm_019290"/>
<evidence type="ECO:0000256" key="1">
    <source>
        <dbReference type="SAM" id="MobiDB-lite"/>
    </source>
</evidence>
<protein>
    <submittedName>
        <fullName evidence="2">Uncharacterized protein</fullName>
    </submittedName>
</protein>
<proteinExistence type="predicted"/>
<dbReference type="AlphaFoldDB" id="A0A975BI39"/>
<evidence type="ECO:0000313" key="3">
    <source>
        <dbReference type="Proteomes" id="UP000663722"/>
    </source>
</evidence>
<dbReference type="Proteomes" id="UP000663722">
    <property type="component" value="Chromosome"/>
</dbReference>
<keyword evidence="3" id="KW-1185">Reference proteome</keyword>
<organism evidence="2 3">
    <name type="scientific">Desulfonema magnum</name>
    <dbReference type="NCBI Taxonomy" id="45655"/>
    <lineage>
        <taxon>Bacteria</taxon>
        <taxon>Pseudomonadati</taxon>
        <taxon>Thermodesulfobacteriota</taxon>
        <taxon>Desulfobacteria</taxon>
        <taxon>Desulfobacterales</taxon>
        <taxon>Desulfococcaceae</taxon>
        <taxon>Desulfonema</taxon>
    </lineage>
</organism>
<feature type="region of interest" description="Disordered" evidence="1">
    <location>
        <begin position="1"/>
        <end position="20"/>
    </location>
</feature>
<name>A0A975BI39_9BACT</name>
<accession>A0A975BI39</accession>
<dbReference type="EMBL" id="CP061800">
    <property type="protein sequence ID" value="QTA85912.1"/>
    <property type="molecule type" value="Genomic_DNA"/>
</dbReference>
<evidence type="ECO:0000313" key="2">
    <source>
        <dbReference type="EMBL" id="QTA85912.1"/>
    </source>
</evidence>
<gene>
    <name evidence="2" type="ORF">dnm_019290</name>
</gene>
<sequence length="40" mass="4500">MRGNRANPPGKGGFREDRYVPAQARTGPVRTAFRSVRTRL</sequence>
<reference evidence="2" key="1">
    <citation type="journal article" date="2021" name="Microb. Physiol.">
        <title>Proteogenomic Insights into the Physiology of Marine, Sulfate-Reducing, Filamentous Desulfonema limicola and Desulfonema magnum.</title>
        <authorList>
            <person name="Schnaars V."/>
            <person name="Wohlbrand L."/>
            <person name="Scheve S."/>
            <person name="Hinrichs C."/>
            <person name="Reinhardt R."/>
            <person name="Rabus R."/>
        </authorList>
    </citation>
    <scope>NUCLEOTIDE SEQUENCE</scope>
    <source>
        <strain evidence="2">4be13</strain>
    </source>
</reference>